<dbReference type="Gene3D" id="3.90.176.10">
    <property type="entry name" value="Toxin ADP-ribosyltransferase, Chain A, domain 1"/>
    <property type="match status" value="1"/>
</dbReference>
<keyword evidence="2" id="KW-1185">Reference proteome</keyword>
<dbReference type="OrthoDB" id="30519at10239"/>
<organism evidence="1 2">
    <name type="scientific">Chlorovirus heliozoae</name>
    <dbReference type="NCBI Taxonomy" id="322019"/>
    <lineage>
        <taxon>Viruses</taxon>
        <taxon>Varidnaviria</taxon>
        <taxon>Bamfordvirae</taxon>
        <taxon>Nucleocytoviricota</taxon>
        <taxon>Megaviricetes</taxon>
        <taxon>Algavirales</taxon>
        <taxon>Phycodnaviridae</taxon>
        <taxon>Chlorovirus</taxon>
    </lineage>
</organism>
<protein>
    <submittedName>
        <fullName evidence="1">Uncharacterized protein Z674L</fullName>
    </submittedName>
</protein>
<dbReference type="GeneID" id="5470649"/>
<dbReference type="Proteomes" id="UP000202420">
    <property type="component" value="Segment"/>
</dbReference>
<reference evidence="1 2" key="1">
    <citation type="submission" date="2006-09" db="EMBL/GenBank/DDBJ databases">
        <title>Sequence and annotation of the 288-kb ATCV-1 virus that infects an endosymbiotic Chlorella strain of the heliozoon Acanthocystis turfacea.</title>
        <authorList>
            <person name="Fitzgerald L.A."/>
            <person name="Graves M.V."/>
            <person name="Li X."/>
            <person name="Pfitzner A.J.P."/>
            <person name="Hartigan J."/>
            <person name="Van Etten J.L."/>
        </authorList>
    </citation>
    <scope>NUCLEOTIDE SEQUENCE [LARGE SCALE GENOMIC DNA]</scope>
    <source>
        <strain evidence="1 2">ATCV-1</strain>
    </source>
</reference>
<accession>A7K9T4</accession>
<dbReference type="KEGG" id="vg:5470649"/>
<dbReference type="SUPFAM" id="SSF56399">
    <property type="entry name" value="ADP-ribosylation"/>
    <property type="match status" value="1"/>
</dbReference>
<sequence>MSAKFRFPQIKIMPTADGFLRGERVSDLSIKTVSPTEFGTQKVDDAWLAKQAAFMMKLDDHDLYTIVSYTSRSHQWITPFMRFCKLPGKKELKNMVQDDMLTPLFVQMTTLVSRGVQMYGKKTIDKEMFTDDAHRKYVRDLFLDPTTPLDTRYLAFKMLLRGNDFSDRVVKMALTLYVSDLKRIMRAAPPVVSDLTVFRGTLTNIVQKKDEVVSKEYMSATLSLQYSLAYSTNRENSTKGRIMRILVPKGNKCLALCIVNPFGPVGEFEVLLPPGSFKVTETNVRRSVGDQEKPVNTLVMKNRS</sequence>
<name>A7K9T4_9PHYC</name>
<evidence type="ECO:0000313" key="2">
    <source>
        <dbReference type="Proteomes" id="UP000202420"/>
    </source>
</evidence>
<dbReference type="EMBL" id="EF101928">
    <property type="protein sequence ID" value="ABT16808.1"/>
    <property type="molecule type" value="Genomic_DNA"/>
</dbReference>
<dbReference type="RefSeq" id="YP_001427155.1">
    <property type="nucleotide sequence ID" value="NC_008724.1"/>
</dbReference>
<evidence type="ECO:0000313" key="1">
    <source>
        <dbReference type="EMBL" id="ABT16808.1"/>
    </source>
</evidence>
<proteinExistence type="predicted"/>
<gene>
    <name evidence="1" type="primary">Z674L</name>
    <name evidence="1" type="ORF">ATCV1_Z674L</name>
</gene>